<dbReference type="Proteomes" id="UP001500707">
    <property type="component" value="Unassembled WGS sequence"/>
</dbReference>
<protein>
    <submittedName>
        <fullName evidence="1">Uncharacterized protein</fullName>
    </submittedName>
</protein>
<gene>
    <name evidence="1" type="ORF">GCM10022295_82210</name>
</gene>
<evidence type="ECO:0000313" key="1">
    <source>
        <dbReference type="EMBL" id="GAA3588202.1"/>
    </source>
</evidence>
<evidence type="ECO:0000313" key="2">
    <source>
        <dbReference type="Proteomes" id="UP001500707"/>
    </source>
</evidence>
<name>A0ABP6YQK5_9ACTN</name>
<comment type="caution">
    <text evidence="1">The sequence shown here is derived from an EMBL/GenBank/DDBJ whole genome shotgun (WGS) entry which is preliminary data.</text>
</comment>
<sequence>MMLAEAPLDGLLLDFTGWRPEEQVGAEAGGAQGQDAVVAGCGDVAAASHGAGPRACSVAAVRRHAGRRRRAGGASRPRPGCGRERCIGCLGAGGSAADDDLARLGPLGDRIRRVSTPAV</sequence>
<accession>A0ABP6YQK5</accession>
<organism evidence="1 2">
    <name type="scientific">Streptomyces osmaniensis</name>
    <dbReference type="NCBI Taxonomy" id="593134"/>
    <lineage>
        <taxon>Bacteria</taxon>
        <taxon>Bacillati</taxon>
        <taxon>Actinomycetota</taxon>
        <taxon>Actinomycetes</taxon>
        <taxon>Kitasatosporales</taxon>
        <taxon>Streptomycetaceae</taxon>
        <taxon>Streptomyces</taxon>
    </lineage>
</organism>
<dbReference type="EMBL" id="BAABCE010000024">
    <property type="protein sequence ID" value="GAA3588202.1"/>
    <property type="molecule type" value="Genomic_DNA"/>
</dbReference>
<keyword evidence="2" id="KW-1185">Reference proteome</keyword>
<reference evidence="2" key="1">
    <citation type="journal article" date="2019" name="Int. J. Syst. Evol. Microbiol.">
        <title>The Global Catalogue of Microorganisms (GCM) 10K type strain sequencing project: providing services to taxonomists for standard genome sequencing and annotation.</title>
        <authorList>
            <consortium name="The Broad Institute Genomics Platform"/>
            <consortium name="The Broad Institute Genome Sequencing Center for Infectious Disease"/>
            <person name="Wu L."/>
            <person name="Ma J."/>
        </authorList>
    </citation>
    <scope>NUCLEOTIDE SEQUENCE [LARGE SCALE GENOMIC DNA]</scope>
    <source>
        <strain evidence="2">JCM 17656</strain>
    </source>
</reference>
<proteinExistence type="predicted"/>